<evidence type="ECO:0000256" key="1">
    <source>
        <dbReference type="SAM" id="MobiDB-lite"/>
    </source>
</evidence>
<reference evidence="2 3" key="1">
    <citation type="submission" date="2023-02" db="EMBL/GenBank/DDBJ databases">
        <title>Bacterial whole genomic sequence of Curvibacter sp. HBC61.</title>
        <authorList>
            <person name="Le V."/>
            <person name="Ko S.-R."/>
            <person name="Ahn C.-Y."/>
            <person name="Oh H.-M."/>
        </authorList>
    </citation>
    <scope>NUCLEOTIDE SEQUENCE [LARGE SCALE GENOMIC DNA]</scope>
    <source>
        <strain evidence="2 3">HBC61</strain>
    </source>
</reference>
<feature type="region of interest" description="Disordered" evidence="1">
    <location>
        <begin position="247"/>
        <end position="277"/>
    </location>
</feature>
<evidence type="ECO:0000313" key="2">
    <source>
        <dbReference type="EMBL" id="MDD0838748.1"/>
    </source>
</evidence>
<accession>A0ABT5N149</accession>
<proteinExistence type="predicted"/>
<protein>
    <submittedName>
        <fullName evidence="2">Uncharacterized protein</fullName>
    </submittedName>
</protein>
<dbReference type="EMBL" id="JAQSIP010000003">
    <property type="protein sequence ID" value="MDD0838748.1"/>
    <property type="molecule type" value="Genomic_DNA"/>
</dbReference>
<dbReference type="RefSeq" id="WP_273951066.1">
    <property type="nucleotide sequence ID" value="NZ_JAQSIP010000003.1"/>
</dbReference>
<keyword evidence="3" id="KW-1185">Reference proteome</keyword>
<organism evidence="2 3">
    <name type="scientific">Curvibacter cyanobacteriorum</name>
    <dbReference type="NCBI Taxonomy" id="3026422"/>
    <lineage>
        <taxon>Bacteria</taxon>
        <taxon>Pseudomonadati</taxon>
        <taxon>Pseudomonadota</taxon>
        <taxon>Betaproteobacteria</taxon>
        <taxon>Burkholderiales</taxon>
        <taxon>Comamonadaceae</taxon>
        <taxon>Curvibacter</taxon>
    </lineage>
</organism>
<comment type="caution">
    <text evidence="2">The sequence shown here is derived from an EMBL/GenBank/DDBJ whole genome shotgun (WGS) entry which is preliminary data.</text>
</comment>
<evidence type="ECO:0000313" key="3">
    <source>
        <dbReference type="Proteomes" id="UP001528673"/>
    </source>
</evidence>
<sequence>MTELIAATGSPSWDMSRTREMVRARWGDKALEALRPVLRAVTTRLIHARIHFQDYQRLVSEHLRQPLEAGTPWWELMWVDEEKGIGASNYFFIAAEGYVYAGVQAQHAIADNLAHVLYYSLGWNVDQRIPLGKVSLGTVCAQLARETTNSPELAPIQQALDALSTAPAYQALADVTNHIKHHGGLPVRVGWGTSEQTPFEVLLSAFSRKQQTQPPREIAAFLEETYDAMSRAVVTTGLALNEWLESSVAPAPPDNSLHQDSTPGGQELHPTDQPARV</sequence>
<gene>
    <name evidence="2" type="ORF">PSQ40_09220</name>
</gene>
<dbReference type="Proteomes" id="UP001528673">
    <property type="component" value="Unassembled WGS sequence"/>
</dbReference>
<name>A0ABT5N149_9BURK</name>